<proteinExistence type="predicted"/>
<sequence length="52" mass="5309">MLLPGLTSLTICARLDLDPVQAAVNSATAAMMEAGDVKEAAEVVQLPKRGAA</sequence>
<name>A0A5S4ENA3_9PROT</name>
<comment type="caution">
    <text evidence="1">The sequence shown here is derived from an EMBL/GenBank/DDBJ whole genome shotgun (WGS) entry which is preliminary data.</text>
</comment>
<evidence type="ECO:0000313" key="2">
    <source>
        <dbReference type="Proteomes" id="UP000306324"/>
    </source>
</evidence>
<keyword evidence="2" id="KW-1185">Reference proteome</keyword>
<dbReference type="Proteomes" id="UP000306324">
    <property type="component" value="Unassembled WGS sequence"/>
</dbReference>
<dbReference type="EMBL" id="SWAD01000040">
    <property type="protein sequence ID" value="TMQ76775.1"/>
    <property type="molecule type" value="Genomic_DNA"/>
</dbReference>
<reference evidence="1 2" key="1">
    <citation type="submission" date="2019-04" db="EMBL/GenBank/DDBJ databases">
        <title>A novel phosphate-accumulating bacterium identified in bioreactor for phosphate removal from wastewater.</title>
        <authorList>
            <person name="Kotlyarov R.Y."/>
            <person name="Beletsky A.V."/>
            <person name="Kallistova A.Y."/>
            <person name="Dorofeev A.G."/>
            <person name="Nikolaev Y.Y."/>
            <person name="Pimenov N.V."/>
            <person name="Ravin N.V."/>
            <person name="Mardanov A.V."/>
        </authorList>
    </citation>
    <scope>NUCLEOTIDE SEQUENCE [LARGE SCALE GENOMIC DNA]</scope>
    <source>
        <strain evidence="1 2">Bin19</strain>
    </source>
</reference>
<accession>A0A5S4ENA3</accession>
<evidence type="ECO:0000313" key="1">
    <source>
        <dbReference type="EMBL" id="TMQ76775.1"/>
    </source>
</evidence>
<dbReference type="AlphaFoldDB" id="A0A5S4ENA3"/>
<gene>
    <name evidence="1" type="ORF">ACCUM_3907</name>
</gene>
<organism evidence="1 2">
    <name type="scientific">Candidatus Accumulibacter phosphatis</name>
    <dbReference type="NCBI Taxonomy" id="327160"/>
    <lineage>
        <taxon>Bacteria</taxon>
        <taxon>Pseudomonadati</taxon>
        <taxon>Pseudomonadota</taxon>
        <taxon>Betaproteobacteria</taxon>
        <taxon>Candidatus Accumulibacter</taxon>
    </lineage>
</organism>
<protein>
    <submittedName>
        <fullName evidence="1">Uncharacterized protein</fullName>
    </submittedName>
</protein>